<organism evidence="20 21">
    <name type="scientific">Tegillarca granosa</name>
    <name type="common">Malaysian cockle</name>
    <name type="synonym">Anadara granosa</name>
    <dbReference type="NCBI Taxonomy" id="220873"/>
    <lineage>
        <taxon>Eukaryota</taxon>
        <taxon>Metazoa</taxon>
        <taxon>Spiralia</taxon>
        <taxon>Lophotrochozoa</taxon>
        <taxon>Mollusca</taxon>
        <taxon>Bivalvia</taxon>
        <taxon>Autobranchia</taxon>
        <taxon>Pteriomorphia</taxon>
        <taxon>Arcoida</taxon>
        <taxon>Arcoidea</taxon>
        <taxon>Arcidae</taxon>
        <taxon>Tegillarca</taxon>
    </lineage>
</organism>
<keyword evidence="13" id="KW-0694">RNA-binding</keyword>
<dbReference type="SUPFAM" id="SSF52540">
    <property type="entry name" value="P-loop containing nucleoside triphosphate hydrolases"/>
    <property type="match status" value="1"/>
</dbReference>
<keyword evidence="10" id="KW-0862">Zinc</keyword>
<gene>
    <name evidence="20" type="ORF">KUTeg_005128</name>
</gene>
<evidence type="ECO:0000256" key="7">
    <source>
        <dbReference type="ARBA" id="ARBA00022741"/>
    </source>
</evidence>
<keyword evidence="4" id="KW-0963">Cytoplasm</keyword>
<reference evidence="20 21" key="1">
    <citation type="submission" date="2022-12" db="EMBL/GenBank/DDBJ databases">
        <title>Chromosome-level genome of Tegillarca granosa.</title>
        <authorList>
            <person name="Kim J."/>
        </authorList>
    </citation>
    <scope>NUCLEOTIDE SEQUENCE [LARGE SCALE GENOMIC DNA]</scope>
    <source>
        <strain evidence="20">Teg-2019</strain>
        <tissue evidence="20">Adductor muscle</tissue>
    </source>
</reference>
<protein>
    <recommendedName>
        <fullName evidence="3">RNA helicase</fullName>
        <ecNumber evidence="3">3.6.4.13</ecNumber>
    </recommendedName>
</protein>
<dbReference type="Gene3D" id="2.170.150.30">
    <property type="entry name" value="RIG-I-like receptor, C-terminal regulatory domain"/>
    <property type="match status" value="1"/>
</dbReference>
<evidence type="ECO:0000256" key="10">
    <source>
        <dbReference type="ARBA" id="ARBA00022833"/>
    </source>
</evidence>
<dbReference type="PROSITE" id="PS51192">
    <property type="entry name" value="HELICASE_ATP_BIND_1"/>
    <property type="match status" value="1"/>
</dbReference>
<evidence type="ECO:0000256" key="5">
    <source>
        <dbReference type="ARBA" id="ARBA00022588"/>
    </source>
</evidence>
<evidence type="ECO:0000256" key="3">
    <source>
        <dbReference type="ARBA" id="ARBA00012552"/>
    </source>
</evidence>
<evidence type="ECO:0000313" key="21">
    <source>
        <dbReference type="Proteomes" id="UP001217089"/>
    </source>
</evidence>
<name>A0ABQ9FIX1_TEGGR</name>
<dbReference type="PANTHER" id="PTHR14074:SF16">
    <property type="entry name" value="ANTIVIRAL INNATE IMMUNE RESPONSE RECEPTOR RIG-I"/>
    <property type="match status" value="1"/>
</dbReference>
<dbReference type="InterPro" id="IPR041204">
    <property type="entry name" value="RIG-I-like_C"/>
</dbReference>
<dbReference type="EC" id="3.6.4.13" evidence="3"/>
<evidence type="ECO:0000256" key="1">
    <source>
        <dbReference type="ARBA" id="ARBA00004496"/>
    </source>
</evidence>
<evidence type="ECO:0000256" key="13">
    <source>
        <dbReference type="ARBA" id="ARBA00022884"/>
    </source>
</evidence>
<feature type="domain" description="Helicase C-terminal" evidence="18">
    <location>
        <begin position="525"/>
        <end position="707"/>
    </location>
</feature>
<evidence type="ECO:0000256" key="12">
    <source>
        <dbReference type="ARBA" id="ARBA00022859"/>
    </source>
</evidence>
<evidence type="ECO:0000256" key="14">
    <source>
        <dbReference type="ARBA" id="ARBA00023118"/>
    </source>
</evidence>
<dbReference type="Gene3D" id="3.40.50.300">
    <property type="entry name" value="P-loop containing nucleotide triphosphate hydrolases"/>
    <property type="match status" value="2"/>
</dbReference>
<keyword evidence="14" id="KW-0051">Antiviral defense</keyword>
<evidence type="ECO:0000256" key="6">
    <source>
        <dbReference type="ARBA" id="ARBA00022723"/>
    </source>
</evidence>
<evidence type="ECO:0000259" key="19">
    <source>
        <dbReference type="PROSITE" id="PS51789"/>
    </source>
</evidence>
<dbReference type="Proteomes" id="UP001217089">
    <property type="component" value="Unassembled WGS sequence"/>
</dbReference>
<dbReference type="Pfam" id="PF18119">
    <property type="entry name" value="RIG-I_C"/>
    <property type="match status" value="1"/>
</dbReference>
<dbReference type="PROSITE" id="PS51789">
    <property type="entry name" value="RLR_CTR"/>
    <property type="match status" value="1"/>
</dbReference>
<dbReference type="SMART" id="SM00490">
    <property type="entry name" value="HELICc"/>
    <property type="match status" value="1"/>
</dbReference>
<accession>A0ABQ9FIX1</accession>
<dbReference type="PANTHER" id="PTHR14074">
    <property type="entry name" value="HELICASE WITH DEATH DOMAIN-RELATED"/>
    <property type="match status" value="1"/>
</dbReference>
<keyword evidence="12" id="KW-0391">Immunity</keyword>
<dbReference type="SMART" id="SM00487">
    <property type="entry name" value="DEXDc"/>
    <property type="match status" value="1"/>
</dbReference>
<comment type="caution">
    <text evidence="20">The sequence shown here is derived from an EMBL/GenBank/DDBJ whole genome shotgun (WGS) entry which is preliminary data.</text>
</comment>
<keyword evidence="21" id="KW-1185">Reference proteome</keyword>
<dbReference type="InterPro" id="IPR021673">
    <property type="entry name" value="RLR_CTR"/>
</dbReference>
<evidence type="ECO:0000256" key="8">
    <source>
        <dbReference type="ARBA" id="ARBA00022801"/>
    </source>
</evidence>
<feature type="domain" description="Helicase ATP-binding" evidence="17">
    <location>
        <begin position="123"/>
        <end position="303"/>
    </location>
</feature>
<keyword evidence="6" id="KW-0479">Metal-binding</keyword>
<evidence type="ECO:0000256" key="4">
    <source>
        <dbReference type="ARBA" id="ARBA00022490"/>
    </source>
</evidence>
<dbReference type="Gene3D" id="1.20.1320.30">
    <property type="match status" value="1"/>
</dbReference>
<sequence>MKQIARSSSYSSSPNLNMLTHSSSANSMNKLGSQNFSSASHSLPQDSSVEKSYMYDKKSIGMELDTNIVNNLCDSIDREFPNNSQLEPNIIREDKYSRADNQRPENRGEKEAFTLRSYQEELARPALQNKNSIIVAPTGSGKTHVAMKIIEEHFKKMEGKKVAKVAFIVEQNALADQQAKVCQKHLYAEVKLITGDSQRAENFQLLSQWLSQRDILVVTAMILVNSLASGDVRIQDFTLMVFDECHHTAYKHPFNQIMQRYMDIKYDPNTDNAGLPQVVGLTASVGVGKAKNLHTAKEWVKKIMANLDAEELATVRLERQELSKHVNIPEEEVVKVFGRTKDYFGRVLRKIMETVENANSPFLKIKILSNKCVCQCVHILNIINRTLEFVIETIITTDKTHLLLFVDANSLPKADEVLKPPSERGADQYTQWISGLWKETAKIDDQNARRFFVTCRNYLDIFNKSLIVYADARVTDALTLIKEELTKWQENTKPDETDQKLQKLFQINYFINGSHGEEFQGMVSKVKQLLEHCESDPEHDNPKLEKLKEMIMQAYTENKDMRGIVFVKTRDLVKAIETWMKQTQGLKNSIHSTDKIQFSMTKVDQDNTLEYFRGGKHKLIIATSVAEEGLDIRKCNLVIRYDHVTNEIAMVQSRGRGRAEDSKYVVLAEHGRGTAEKEELNIIRENLMNKAIVELQDDFEKDQQKFKEGLEKLQKQAKTERDLEAETRGRREMLEGEFELRCCRCSSFICFSSSVRKIQDAHHVAICRDIVERVNITKTSRAAFADNEIKTGIGKLNCMKCAYDLGNVSLYKNIQFPVLKIASFLVVDNMDRKNLFKRWKQVPFQIKDLSLETPEEMTGWPQLVDY</sequence>
<evidence type="ECO:0000256" key="11">
    <source>
        <dbReference type="ARBA" id="ARBA00022840"/>
    </source>
</evidence>
<evidence type="ECO:0000259" key="18">
    <source>
        <dbReference type="PROSITE" id="PS51194"/>
    </source>
</evidence>
<dbReference type="InterPro" id="IPR051363">
    <property type="entry name" value="RLR_Helicase"/>
</dbReference>
<dbReference type="Pfam" id="PF04851">
    <property type="entry name" value="ResIII"/>
    <property type="match status" value="1"/>
</dbReference>
<evidence type="ECO:0000256" key="16">
    <source>
        <dbReference type="SAM" id="MobiDB-lite"/>
    </source>
</evidence>
<evidence type="ECO:0000256" key="15">
    <source>
        <dbReference type="ARBA" id="ARBA00049390"/>
    </source>
</evidence>
<dbReference type="InterPro" id="IPR001650">
    <property type="entry name" value="Helicase_C-like"/>
</dbReference>
<comment type="catalytic activity">
    <reaction evidence="15">
        <text>ATP + H2O = ADP + phosphate + H(+)</text>
        <dbReference type="Rhea" id="RHEA:13065"/>
        <dbReference type="ChEBI" id="CHEBI:15377"/>
        <dbReference type="ChEBI" id="CHEBI:15378"/>
        <dbReference type="ChEBI" id="CHEBI:30616"/>
        <dbReference type="ChEBI" id="CHEBI:43474"/>
        <dbReference type="ChEBI" id="CHEBI:456216"/>
        <dbReference type="EC" id="3.6.4.13"/>
    </reaction>
    <physiologicalReaction direction="left-to-right" evidence="15">
        <dbReference type="Rhea" id="RHEA:13066"/>
    </physiologicalReaction>
</comment>
<proteinExistence type="inferred from homology"/>
<dbReference type="PROSITE" id="PS51194">
    <property type="entry name" value="HELICASE_CTER"/>
    <property type="match status" value="1"/>
</dbReference>
<dbReference type="InterPro" id="IPR014001">
    <property type="entry name" value="Helicase_ATP-bd"/>
</dbReference>
<feature type="compositionally biased region" description="Polar residues" evidence="16">
    <location>
        <begin position="14"/>
        <end position="47"/>
    </location>
</feature>
<dbReference type="Pfam" id="PF11648">
    <property type="entry name" value="RIG-I_C-RD"/>
    <property type="match status" value="1"/>
</dbReference>
<dbReference type="InterPro" id="IPR006935">
    <property type="entry name" value="Helicase/UvrB_N"/>
</dbReference>
<evidence type="ECO:0000259" key="17">
    <source>
        <dbReference type="PROSITE" id="PS51192"/>
    </source>
</evidence>
<feature type="domain" description="RLR CTR" evidence="19">
    <location>
        <begin position="728"/>
        <end position="856"/>
    </location>
</feature>
<dbReference type="EMBL" id="JARBDR010000246">
    <property type="protein sequence ID" value="KAJ8317224.1"/>
    <property type="molecule type" value="Genomic_DNA"/>
</dbReference>
<keyword evidence="8" id="KW-0378">Hydrolase</keyword>
<comment type="subcellular location">
    <subcellularLocation>
        <location evidence="1">Cytoplasm</location>
    </subcellularLocation>
</comment>
<dbReference type="InterPro" id="IPR038557">
    <property type="entry name" value="RLR_C_sf"/>
</dbReference>
<keyword evidence="9" id="KW-0347">Helicase</keyword>
<comment type="similarity">
    <text evidence="2">Belongs to the helicase family. RLR subfamily.</text>
</comment>
<evidence type="ECO:0000313" key="20">
    <source>
        <dbReference type="EMBL" id="KAJ8317224.1"/>
    </source>
</evidence>
<evidence type="ECO:0000256" key="9">
    <source>
        <dbReference type="ARBA" id="ARBA00022806"/>
    </source>
</evidence>
<keyword evidence="5" id="KW-0399">Innate immunity</keyword>
<keyword evidence="11" id="KW-0067">ATP-binding</keyword>
<feature type="region of interest" description="Disordered" evidence="16">
    <location>
        <begin position="1"/>
        <end position="48"/>
    </location>
</feature>
<keyword evidence="7" id="KW-0547">Nucleotide-binding</keyword>
<dbReference type="Pfam" id="PF00271">
    <property type="entry name" value="Helicase_C"/>
    <property type="match status" value="1"/>
</dbReference>
<dbReference type="InterPro" id="IPR027417">
    <property type="entry name" value="P-loop_NTPase"/>
</dbReference>
<evidence type="ECO:0000256" key="2">
    <source>
        <dbReference type="ARBA" id="ARBA00006866"/>
    </source>
</evidence>